<keyword evidence="2" id="KW-0396">Initiation factor</keyword>
<gene>
    <name evidence="6" type="ORF">TWF696_000192</name>
</gene>
<comment type="caution">
    <text evidence="6">The sequence shown here is derived from an EMBL/GenBank/DDBJ whole genome shotgun (WGS) entry which is preliminary data.</text>
</comment>
<dbReference type="InterPro" id="IPR045196">
    <property type="entry name" value="IF2/IF5"/>
</dbReference>
<dbReference type="Proteomes" id="UP001375240">
    <property type="component" value="Unassembled WGS sequence"/>
</dbReference>
<dbReference type="AlphaFoldDB" id="A0AAV9VGY8"/>
<name>A0AAV9VGY8_9PEZI</name>
<dbReference type="GO" id="GO:0031369">
    <property type="term" value="F:translation initiation factor binding"/>
    <property type="evidence" value="ECO:0007669"/>
    <property type="project" value="TreeGrafter"/>
</dbReference>
<proteinExistence type="inferred from homology"/>
<evidence type="ECO:0000259" key="5">
    <source>
        <dbReference type="SMART" id="SM00653"/>
    </source>
</evidence>
<protein>
    <recommendedName>
        <fullName evidence="5">Translation initiation factor IF2/IF5 domain-containing protein</fullName>
    </recommendedName>
</protein>
<dbReference type="InterPro" id="IPR016189">
    <property type="entry name" value="Transl_init_fac_IF2/IF5_N"/>
</dbReference>
<dbReference type="SUPFAM" id="SSF75689">
    <property type="entry name" value="Zinc-binding domain of translation initiation factor 2 beta"/>
    <property type="match status" value="1"/>
</dbReference>
<dbReference type="InterPro" id="IPR002735">
    <property type="entry name" value="Transl_init_fac_IF2/IF5_dom"/>
</dbReference>
<dbReference type="FunFam" id="3.30.30.170:FF:000001">
    <property type="entry name" value="Eukaryotic translation initiation factor 2 subunit"/>
    <property type="match status" value="1"/>
</dbReference>
<dbReference type="Pfam" id="PF01873">
    <property type="entry name" value="eIF-5_eIF-2B"/>
    <property type="match status" value="1"/>
</dbReference>
<dbReference type="EMBL" id="JAVHNQ010000001">
    <property type="protein sequence ID" value="KAK6359020.1"/>
    <property type="molecule type" value="Genomic_DNA"/>
</dbReference>
<dbReference type="InterPro" id="IPR016190">
    <property type="entry name" value="Transl_init_fac_IF2/IF5_Zn-bd"/>
</dbReference>
<dbReference type="SUPFAM" id="SSF100966">
    <property type="entry name" value="Translation initiation factor 2 beta, aIF2beta, N-terminal domain"/>
    <property type="match status" value="1"/>
</dbReference>
<accession>A0AAV9VGY8</accession>
<evidence type="ECO:0000256" key="4">
    <source>
        <dbReference type="SAM" id="MobiDB-lite"/>
    </source>
</evidence>
<feature type="compositionally biased region" description="Basic residues" evidence="4">
    <location>
        <begin position="115"/>
        <end position="128"/>
    </location>
</feature>
<dbReference type="SMART" id="SM00653">
    <property type="entry name" value="eIF2B_5"/>
    <property type="match status" value="1"/>
</dbReference>
<keyword evidence="7" id="KW-1185">Reference proteome</keyword>
<dbReference type="GO" id="GO:0003743">
    <property type="term" value="F:translation initiation factor activity"/>
    <property type="evidence" value="ECO:0007669"/>
    <property type="project" value="UniProtKB-KW"/>
</dbReference>
<evidence type="ECO:0000256" key="3">
    <source>
        <dbReference type="ARBA" id="ARBA00022917"/>
    </source>
</evidence>
<dbReference type="GO" id="GO:0001731">
    <property type="term" value="P:formation of translation preinitiation complex"/>
    <property type="evidence" value="ECO:0007669"/>
    <property type="project" value="TreeGrafter"/>
</dbReference>
<dbReference type="GO" id="GO:0003729">
    <property type="term" value="F:mRNA binding"/>
    <property type="evidence" value="ECO:0007669"/>
    <property type="project" value="TreeGrafter"/>
</dbReference>
<dbReference type="GO" id="GO:0005850">
    <property type="term" value="C:eukaryotic translation initiation factor 2 complex"/>
    <property type="evidence" value="ECO:0007669"/>
    <property type="project" value="TreeGrafter"/>
</dbReference>
<comment type="similarity">
    <text evidence="1">Belongs to the eIF-2-beta/eIF-5 family.</text>
</comment>
<reference evidence="6 7" key="1">
    <citation type="submission" date="2019-10" db="EMBL/GenBank/DDBJ databases">
        <authorList>
            <person name="Palmer J.M."/>
        </authorList>
    </citation>
    <scope>NUCLEOTIDE SEQUENCE [LARGE SCALE GENOMIC DNA]</scope>
    <source>
        <strain evidence="6 7">TWF696</strain>
    </source>
</reference>
<feature type="domain" description="Translation initiation factor IF2/IF5" evidence="5">
    <location>
        <begin position="208"/>
        <end position="317"/>
    </location>
</feature>
<sequence length="339" mass="37458">MSDDEQKKSVAFGEATNMENGETVNLAAGDEATAEHHSAENGEATPATFDPSAMKKKKKTKKEKEPEGEEPKENGDAAFDPTALKKKKPKKSKEEGAEAAEGDAAANGDFDPTKIKKPKKSGEKKKKSSGGTAGDDDFESRLKKLGLDEKEEEPSVPQTQEEVEAELQQGIGAWAQDNSSPFKYTQLLKRFYINLYEDHPELSGEGRLKNYKIPPPQVVREGNKKSIFVNLPEIARKMKRNPDHVIQFIFAELGTNGSVDGSGRLVIKGRFQQKQLESVLRRYIIEYLTCGTCKSPNTTLNKENRLFFVSCNVCGSRKSVSAIKTGFQAALGKRRKQQA</sequence>
<evidence type="ECO:0000256" key="1">
    <source>
        <dbReference type="ARBA" id="ARBA00010397"/>
    </source>
</evidence>
<dbReference type="Gene3D" id="3.30.30.170">
    <property type="match status" value="1"/>
</dbReference>
<feature type="compositionally biased region" description="Basic and acidic residues" evidence="4">
    <location>
        <begin position="62"/>
        <end position="75"/>
    </location>
</feature>
<evidence type="ECO:0000313" key="6">
    <source>
        <dbReference type="EMBL" id="KAK6359020.1"/>
    </source>
</evidence>
<organism evidence="6 7">
    <name type="scientific">Orbilia brochopaga</name>
    <dbReference type="NCBI Taxonomy" id="3140254"/>
    <lineage>
        <taxon>Eukaryota</taxon>
        <taxon>Fungi</taxon>
        <taxon>Dikarya</taxon>
        <taxon>Ascomycota</taxon>
        <taxon>Pezizomycotina</taxon>
        <taxon>Orbiliomycetes</taxon>
        <taxon>Orbiliales</taxon>
        <taxon>Orbiliaceae</taxon>
        <taxon>Orbilia</taxon>
    </lineage>
</organism>
<dbReference type="PANTHER" id="PTHR23001">
    <property type="entry name" value="EUKARYOTIC TRANSLATION INITIATION FACTOR"/>
    <property type="match status" value="1"/>
</dbReference>
<keyword evidence="3" id="KW-0648">Protein biosynthesis</keyword>
<feature type="region of interest" description="Disordered" evidence="4">
    <location>
        <begin position="1"/>
        <end position="139"/>
    </location>
</feature>
<evidence type="ECO:0000256" key="2">
    <source>
        <dbReference type="ARBA" id="ARBA00022540"/>
    </source>
</evidence>
<dbReference type="PANTHER" id="PTHR23001:SF3">
    <property type="entry name" value="EUKARYOTIC TRANSLATION INITIATION FACTOR 2 SUBUNIT 2"/>
    <property type="match status" value="1"/>
</dbReference>
<evidence type="ECO:0000313" key="7">
    <source>
        <dbReference type="Proteomes" id="UP001375240"/>
    </source>
</evidence>